<evidence type="ECO:0000259" key="4">
    <source>
        <dbReference type="SMART" id="SM00889"/>
    </source>
</evidence>
<protein>
    <recommendedName>
        <fullName evidence="4">Translation elongation factor EFG/EF2 domain-containing protein</fullName>
    </recommendedName>
</protein>
<dbReference type="Pfam" id="PF03764">
    <property type="entry name" value="EFG_IV"/>
    <property type="match status" value="1"/>
</dbReference>
<dbReference type="EMBL" id="CP071872">
    <property type="protein sequence ID" value="UNM11379.1"/>
    <property type="molecule type" value="Genomic_DNA"/>
</dbReference>
<sequence>MAGLPVPVHGVRVAFQYICCGPFARLTADFEPPGDGGEPEIVNTVPDVLLPAEYLPAIRAGLLEGLDGVAACVRITDGRHHEVDSSEYGFKMAGRMAGRAALVGAGLLPPEEAEQLTKVTWPGKPGLTDGQGQRPGR</sequence>
<keyword evidence="2" id="KW-0342">GTP-binding</keyword>
<evidence type="ECO:0000256" key="1">
    <source>
        <dbReference type="ARBA" id="ARBA00022741"/>
    </source>
</evidence>
<evidence type="ECO:0000313" key="5">
    <source>
        <dbReference type="EMBL" id="UNM11379.1"/>
    </source>
</evidence>
<evidence type="ECO:0000256" key="2">
    <source>
        <dbReference type="ARBA" id="ARBA00023134"/>
    </source>
</evidence>
<proteinExistence type="predicted"/>
<feature type="domain" description="Translation elongation factor EFG/EF2" evidence="4">
    <location>
        <begin position="10"/>
        <end position="106"/>
    </location>
</feature>
<dbReference type="InterPro" id="IPR014721">
    <property type="entry name" value="Ribsml_uS5_D2-typ_fold_subgr"/>
</dbReference>
<dbReference type="SUPFAM" id="SSF54211">
    <property type="entry name" value="Ribosomal protein S5 domain 2-like"/>
    <property type="match status" value="1"/>
</dbReference>
<gene>
    <name evidence="5" type="ORF">J4032_07405</name>
</gene>
<evidence type="ECO:0000313" key="6">
    <source>
        <dbReference type="Proteomes" id="UP000828924"/>
    </source>
</evidence>
<evidence type="ECO:0000256" key="3">
    <source>
        <dbReference type="SAM" id="MobiDB-lite"/>
    </source>
</evidence>
<dbReference type="InterPro" id="IPR005517">
    <property type="entry name" value="Transl_elong_EFG/EF2_IV"/>
</dbReference>
<organism evidence="5 6">
    <name type="scientific">Streptomyces formicae</name>
    <dbReference type="NCBI Taxonomy" id="1616117"/>
    <lineage>
        <taxon>Bacteria</taxon>
        <taxon>Bacillati</taxon>
        <taxon>Actinomycetota</taxon>
        <taxon>Actinomycetes</taxon>
        <taxon>Kitasatosporales</taxon>
        <taxon>Streptomycetaceae</taxon>
        <taxon>Streptomyces</taxon>
    </lineage>
</organism>
<dbReference type="Proteomes" id="UP000828924">
    <property type="component" value="Chromosome"/>
</dbReference>
<dbReference type="SMART" id="SM00889">
    <property type="entry name" value="EFG_IV"/>
    <property type="match status" value="1"/>
</dbReference>
<keyword evidence="6" id="KW-1185">Reference proteome</keyword>
<dbReference type="RefSeq" id="WP_242329924.1">
    <property type="nucleotide sequence ID" value="NZ_CP071872.1"/>
</dbReference>
<feature type="region of interest" description="Disordered" evidence="3">
    <location>
        <begin position="116"/>
        <end position="137"/>
    </location>
</feature>
<keyword evidence="1" id="KW-0547">Nucleotide-binding</keyword>
<dbReference type="InterPro" id="IPR020568">
    <property type="entry name" value="Ribosomal_Su5_D2-typ_SF"/>
</dbReference>
<accession>A0ABY3WIT5</accession>
<dbReference type="Gene3D" id="3.30.230.10">
    <property type="match status" value="1"/>
</dbReference>
<reference evidence="5 6" key="1">
    <citation type="submission" date="2021-03" db="EMBL/GenBank/DDBJ databases">
        <title>Complete genome of Streptomyces formicae strain 1H-GS9 (DSM 100524).</title>
        <authorList>
            <person name="Atanasov K.E."/>
            <person name="Altabella T."/>
            <person name="Ferrer A."/>
        </authorList>
    </citation>
    <scope>NUCLEOTIDE SEQUENCE [LARGE SCALE GENOMIC DNA]</scope>
    <source>
        <strain evidence="5 6">1H-GS9</strain>
    </source>
</reference>
<name>A0ABY3WIT5_9ACTN</name>